<feature type="compositionally biased region" description="Basic and acidic residues" evidence="2">
    <location>
        <begin position="151"/>
        <end position="160"/>
    </location>
</feature>
<evidence type="ECO:0000256" key="1">
    <source>
        <dbReference type="ARBA" id="ARBA00022917"/>
    </source>
</evidence>
<keyword evidence="1" id="KW-0648">Protein biosynthesis</keyword>
<evidence type="ECO:0000313" key="4">
    <source>
        <dbReference type="EMBL" id="KAK8038406.1"/>
    </source>
</evidence>
<proteinExistence type="predicted"/>
<comment type="caution">
    <text evidence="4">The sequence shown here is derived from an EMBL/GenBank/DDBJ whole genome shotgun (WGS) entry which is preliminary data.</text>
</comment>
<dbReference type="EMBL" id="JAQQWL010000016">
    <property type="protein sequence ID" value="KAK8038406.1"/>
    <property type="molecule type" value="Genomic_DNA"/>
</dbReference>
<gene>
    <name evidence="4" type="ORF">PG994_015173</name>
</gene>
<dbReference type="Gene3D" id="3.40.50.300">
    <property type="entry name" value="P-loop containing nucleotide triphosphate hydrolases"/>
    <property type="match status" value="1"/>
</dbReference>
<evidence type="ECO:0000313" key="5">
    <source>
        <dbReference type="Proteomes" id="UP001480595"/>
    </source>
</evidence>
<dbReference type="InterPro" id="IPR027417">
    <property type="entry name" value="P-loop_NTPase"/>
</dbReference>
<reference evidence="4 5" key="1">
    <citation type="submission" date="2023-01" db="EMBL/GenBank/DDBJ databases">
        <title>Analysis of 21 Apiospora genomes using comparative genomics revels a genus with tremendous synthesis potential of carbohydrate active enzymes and secondary metabolites.</title>
        <authorList>
            <person name="Sorensen T."/>
        </authorList>
    </citation>
    <scope>NUCLEOTIDE SEQUENCE [LARGE SCALE GENOMIC DNA]</scope>
    <source>
        <strain evidence="4 5">CBS 135458</strain>
    </source>
</reference>
<dbReference type="PANTHER" id="PTHR43512:SF7">
    <property type="entry name" value="TRANSLATION FACTOR GUF1, MITOCHONDRIAL"/>
    <property type="match status" value="1"/>
</dbReference>
<dbReference type="GeneID" id="92099645"/>
<dbReference type="Proteomes" id="UP001480595">
    <property type="component" value="Unassembled WGS sequence"/>
</dbReference>
<evidence type="ECO:0000259" key="3">
    <source>
        <dbReference type="Pfam" id="PF00009"/>
    </source>
</evidence>
<accession>A0ABR1SX21</accession>
<dbReference type="InterPro" id="IPR000795">
    <property type="entry name" value="T_Tr_GTP-bd_dom"/>
</dbReference>
<dbReference type="PANTHER" id="PTHR43512">
    <property type="entry name" value="TRANSLATION FACTOR GUF1-RELATED"/>
    <property type="match status" value="1"/>
</dbReference>
<protein>
    <recommendedName>
        <fullName evidence="3">Tr-type G domain-containing protein</fullName>
    </recommendedName>
</protein>
<evidence type="ECO:0000256" key="2">
    <source>
        <dbReference type="SAM" id="MobiDB-lite"/>
    </source>
</evidence>
<keyword evidence="5" id="KW-1185">Reference proteome</keyword>
<dbReference type="SUPFAM" id="SSF52540">
    <property type="entry name" value="P-loop containing nucleoside triphosphate hydrolases"/>
    <property type="match status" value="1"/>
</dbReference>
<dbReference type="InterPro" id="IPR006297">
    <property type="entry name" value="EF-4"/>
</dbReference>
<name>A0ABR1SX21_9PEZI</name>
<feature type="domain" description="Tr-type G" evidence="3">
    <location>
        <begin position="37"/>
        <end position="97"/>
    </location>
</feature>
<feature type="region of interest" description="Disordered" evidence="2">
    <location>
        <begin position="126"/>
        <end position="177"/>
    </location>
</feature>
<organism evidence="4 5">
    <name type="scientific">Apiospora phragmitis</name>
    <dbReference type="NCBI Taxonomy" id="2905665"/>
    <lineage>
        <taxon>Eukaryota</taxon>
        <taxon>Fungi</taxon>
        <taxon>Dikarya</taxon>
        <taxon>Ascomycota</taxon>
        <taxon>Pezizomycotina</taxon>
        <taxon>Sordariomycetes</taxon>
        <taxon>Xylariomycetidae</taxon>
        <taxon>Amphisphaeriales</taxon>
        <taxon>Apiosporaceae</taxon>
        <taxon>Apiospora</taxon>
    </lineage>
</organism>
<dbReference type="RefSeq" id="XP_066708258.1">
    <property type="nucleotide sequence ID" value="XM_066866582.1"/>
</dbReference>
<feature type="compositionally biased region" description="Low complexity" evidence="2">
    <location>
        <begin position="167"/>
        <end position="177"/>
    </location>
</feature>
<dbReference type="Pfam" id="PF00009">
    <property type="entry name" value="GTP_EFTU"/>
    <property type="match status" value="1"/>
</dbReference>
<sequence length="177" mass="19676">MAPAADTPLPVRWASSSPAVKRAFPKLERSIAVIPIKRLRNLCIVANSDQVKSTLSGRLLEITSTISSADNKQILGTLEVEHQRGITVKAQTCSMTYSLTSSKPGARRLPRQGDPVFHQMWRRRAARRRQPGHPAQTVANFCASSPGLPDPARHPPDRPERRRRPACPRLARGYFRA</sequence>